<reference evidence="1" key="8">
    <citation type="journal article" date="2005" name="Science">
        <title>Antisense Transcription in the Mammalian Transcriptome.</title>
        <authorList>
            <consortium name="RIKEN Genome Exploration Research Group and Genome Science Group (Genome Network Project Core Group) and the FANTOM Consortium"/>
        </authorList>
    </citation>
    <scope>NUCLEOTIDE SEQUENCE</scope>
    <source>
        <strain evidence="1">NOD</strain>
        <tissue evidence="1">Activated spleen</tissue>
    </source>
</reference>
<dbReference type="AGR" id="MGI:3641796"/>
<reference evidence="1" key="1">
    <citation type="journal article" date="1999" name="Methods Enzymol.">
        <title>High-efficiency full-length cDNA cloning.</title>
        <authorList>
            <person name="Carninci P."/>
            <person name="Hayashizaki Y."/>
        </authorList>
    </citation>
    <scope>NUCLEOTIDE SEQUENCE</scope>
    <source>
        <strain evidence="1">NOD</strain>
        <tissue evidence="1">Activated spleen</tissue>
    </source>
</reference>
<reference evidence="1" key="7">
    <citation type="journal article" date="2005" name="Science">
        <title>The Transcriptional Landscape of the Mammalian Genome.</title>
        <authorList>
            <consortium name="The FANTOM Consortium"/>
            <consortium name="Riken Genome Exploration Research Group and Genome Science Group (Genome Network Project Core Group)"/>
        </authorList>
    </citation>
    <scope>NUCLEOTIDE SEQUENCE</scope>
    <source>
        <strain evidence="1">NOD</strain>
        <tissue evidence="1">Activated spleen</tissue>
    </source>
</reference>
<organism evidence="1">
    <name type="scientific">Mus musculus</name>
    <name type="common">Mouse</name>
    <dbReference type="NCBI Taxonomy" id="10090"/>
    <lineage>
        <taxon>Eukaryota</taxon>
        <taxon>Metazoa</taxon>
        <taxon>Chordata</taxon>
        <taxon>Craniata</taxon>
        <taxon>Vertebrata</taxon>
        <taxon>Euteleostomi</taxon>
        <taxon>Mammalia</taxon>
        <taxon>Eutheria</taxon>
        <taxon>Euarchontoglires</taxon>
        <taxon>Glires</taxon>
        <taxon>Rodentia</taxon>
        <taxon>Myomorpha</taxon>
        <taxon>Muroidea</taxon>
        <taxon>Muridae</taxon>
        <taxon>Murinae</taxon>
        <taxon>Mus</taxon>
        <taxon>Mus</taxon>
    </lineage>
</organism>
<name>Q8BN34_MOUSE</name>
<dbReference type="AlphaFoldDB" id="Q8BN34"/>
<reference evidence="1" key="6">
    <citation type="submission" date="2002-04" db="EMBL/GenBank/DDBJ databases">
        <authorList>
            <person name="Adachi J."/>
            <person name="Aizawa K."/>
            <person name="Akimura T."/>
            <person name="Arakawa T."/>
            <person name="Bono H."/>
            <person name="Carninci P."/>
            <person name="Fukuda S."/>
            <person name="Furuno M."/>
            <person name="Hanagaki T."/>
            <person name="Hara A."/>
            <person name="Hashizume W."/>
            <person name="Hayashida K."/>
            <person name="Hayatsu N."/>
            <person name="Hiramoto K."/>
            <person name="Hiraoka T."/>
            <person name="Hirozane T."/>
            <person name="Hori F."/>
            <person name="Imotani K."/>
            <person name="Ishii Y."/>
            <person name="Itoh M."/>
            <person name="Kagawa I."/>
            <person name="Kasukawa T."/>
            <person name="Katoh H."/>
            <person name="Kawai J."/>
            <person name="Kojima Y."/>
            <person name="Kondo S."/>
            <person name="Konno H."/>
            <person name="Kouda M."/>
            <person name="Koya S."/>
            <person name="Kurihara C."/>
            <person name="Matsuyama T."/>
            <person name="Miyazaki A."/>
            <person name="Murata M."/>
            <person name="Nakamura M."/>
            <person name="Nishi K."/>
            <person name="Nomura K."/>
            <person name="Numazaki R."/>
            <person name="Ohno M."/>
            <person name="Ohsato N."/>
            <person name="Okazaki Y."/>
            <person name="Saito R."/>
            <person name="Saitoh H."/>
            <person name="Sakai C."/>
            <person name="Sakai K."/>
            <person name="Sakazume N."/>
            <person name="Sano H."/>
            <person name="Sasaki D."/>
            <person name="Shibata K."/>
            <person name="Shinagawa A."/>
            <person name="Shiraki T."/>
            <person name="Sogabe Y."/>
            <person name="Tagami M."/>
            <person name="Tagawa A."/>
            <person name="Takahashi F."/>
            <person name="Takaku-Akahira S."/>
            <person name="Takeda Y."/>
            <person name="Tanaka T."/>
            <person name="Tomaru A."/>
            <person name="Toya T."/>
            <person name="Yasunishi A."/>
            <person name="Muramatsu M."/>
            <person name="Hayashizaki Y."/>
        </authorList>
    </citation>
    <scope>NUCLEOTIDE SEQUENCE</scope>
    <source>
        <strain evidence="1">NOD</strain>
        <tissue evidence="1">Activated spleen</tissue>
    </source>
</reference>
<evidence type="ECO:0000313" key="1">
    <source>
        <dbReference type="EMBL" id="BAC40945.1"/>
    </source>
</evidence>
<evidence type="ECO:0000313" key="2">
    <source>
        <dbReference type="MGI" id="MGI:3641796"/>
    </source>
</evidence>
<sequence>MHDCGTQPCFFLDLLPPPSGYFSCPFLAKAFLGKPRPGLSGVLTLVTDRGKQLLRQSKPQEQWLLTCKQLFPYSTLLFWRWESHCSKASLCFEPLSFLSAGAAGFFCPMAWQLFF</sequence>
<proteinExistence type="evidence at transcript level"/>
<reference evidence="1" key="2">
    <citation type="journal article" date="2000" name="Genome Res.">
        <title>Normalization and subtraction of cap-trapper-selected cDNAs to prepare full-length cDNA libraries for rapid discovery of new genes.</title>
        <authorList>
            <person name="Carninci P."/>
            <person name="Shibata Y."/>
            <person name="Hayatsu N."/>
            <person name="Sugahara Y."/>
            <person name="Shibata K."/>
            <person name="Itoh M."/>
            <person name="Konno H."/>
            <person name="Okazaki Y."/>
            <person name="Muramatsu M."/>
            <person name="Hayashizaki Y."/>
        </authorList>
    </citation>
    <scope>NUCLEOTIDE SEQUENCE</scope>
    <source>
        <strain evidence="1">NOD</strain>
        <tissue evidence="1">Activated spleen</tissue>
    </source>
</reference>
<dbReference type="EMBL" id="AK089708">
    <property type="protein sequence ID" value="BAC40945.1"/>
    <property type="molecule type" value="mRNA"/>
</dbReference>
<protein>
    <submittedName>
        <fullName evidence="1">Uncharacterized protein</fullName>
    </submittedName>
</protein>
<gene>
    <name evidence="2" type="primary">Gm10253</name>
</gene>
<reference evidence="1" key="3">
    <citation type="journal article" date="2000" name="Genome Res.">
        <title>RIKEN integrated sequence analysis (RISA) system--384-format sequencing pipeline with 384 multicapillary sequencer.</title>
        <authorList>
            <person name="Shibata K."/>
            <person name="Itoh M."/>
            <person name="Aizawa K."/>
            <person name="Nagaoka S."/>
            <person name="Sasaki N."/>
            <person name="Carninci P."/>
            <person name="Konno H."/>
            <person name="Akiyama J."/>
            <person name="Nishi K."/>
            <person name="Kitsunai T."/>
            <person name="Tashiro H."/>
            <person name="Itoh M."/>
            <person name="Sumi N."/>
            <person name="Ishii Y."/>
            <person name="Nakamura S."/>
            <person name="Hazama M."/>
            <person name="Nishine T."/>
            <person name="Harada A."/>
            <person name="Yamamoto R."/>
            <person name="Matsumoto H."/>
            <person name="Sakaguchi S."/>
            <person name="Ikegami T."/>
            <person name="Kashiwagi K."/>
            <person name="Fujiwake S."/>
            <person name="Inoue K."/>
            <person name="Togawa Y."/>
            <person name="Izawa M."/>
            <person name="Ohara E."/>
            <person name="Watahiki M."/>
            <person name="Yoneda Y."/>
            <person name="Ishikawa T."/>
            <person name="Ozawa K."/>
            <person name="Tanaka T."/>
            <person name="Matsuura S."/>
            <person name="Kawai J."/>
            <person name="Okazaki Y."/>
            <person name="Muramatsu M."/>
            <person name="Inoue Y."/>
            <person name="Kira A."/>
            <person name="Hayashizaki Y."/>
        </authorList>
    </citation>
    <scope>NUCLEOTIDE SEQUENCE</scope>
    <source>
        <strain evidence="1">NOD</strain>
        <tissue evidence="1">Activated spleen</tissue>
    </source>
</reference>
<reference evidence="1" key="5">
    <citation type="journal article" date="2002" name="Nature">
        <title>Analysis of the mouse transcriptome based on functional annotation of 60,770 full-length cDNAs.</title>
        <authorList>
            <consortium name="The FANTOM Consortium and the RIKEN Genome Exploration Research Group Phase I and II Team"/>
        </authorList>
    </citation>
    <scope>NUCLEOTIDE SEQUENCE</scope>
    <source>
        <strain evidence="1">NOD</strain>
        <tissue evidence="1">Activated spleen</tissue>
    </source>
</reference>
<accession>Q8BN34</accession>
<dbReference type="MGI" id="MGI:3641796">
    <property type="gene designation" value="Gm10253"/>
</dbReference>
<reference evidence="1" key="4">
    <citation type="journal article" date="2001" name="Nature">
        <title>Functional annotation of a full-length mouse cDNA collection.</title>
        <authorList>
            <consortium name="The RIKEN Genome Exploration Research Group Phase II Team and the FANTOM Consortium"/>
        </authorList>
    </citation>
    <scope>NUCLEOTIDE SEQUENCE</scope>
    <source>
        <strain evidence="1">NOD</strain>
        <tissue evidence="1">Activated spleen</tissue>
    </source>
</reference>